<evidence type="ECO:0000313" key="1">
    <source>
        <dbReference type="EMBL" id="PNX58462.1"/>
    </source>
</evidence>
<organism evidence="1 2">
    <name type="scientific">Trifolium pratense</name>
    <name type="common">Red clover</name>
    <dbReference type="NCBI Taxonomy" id="57577"/>
    <lineage>
        <taxon>Eukaryota</taxon>
        <taxon>Viridiplantae</taxon>
        <taxon>Streptophyta</taxon>
        <taxon>Embryophyta</taxon>
        <taxon>Tracheophyta</taxon>
        <taxon>Spermatophyta</taxon>
        <taxon>Magnoliopsida</taxon>
        <taxon>eudicotyledons</taxon>
        <taxon>Gunneridae</taxon>
        <taxon>Pentapetalae</taxon>
        <taxon>rosids</taxon>
        <taxon>fabids</taxon>
        <taxon>Fabales</taxon>
        <taxon>Fabaceae</taxon>
        <taxon>Papilionoideae</taxon>
        <taxon>50 kb inversion clade</taxon>
        <taxon>NPAAA clade</taxon>
        <taxon>Hologalegina</taxon>
        <taxon>IRL clade</taxon>
        <taxon>Trifolieae</taxon>
        <taxon>Trifolium</taxon>
    </lineage>
</organism>
<protein>
    <submittedName>
        <fullName evidence="1">Uncharacterized protein</fullName>
    </submittedName>
</protein>
<sequence>ENTGLMPAFKAELCGAMRAEALWCISEFLMHHA</sequence>
<reference evidence="1 2" key="2">
    <citation type="journal article" date="2017" name="Front. Plant Sci.">
        <title>Gene Classification and Mining of Molecular Markers Useful in Red Clover (Trifolium pratense) Breeding.</title>
        <authorList>
            <person name="Istvanek J."/>
            <person name="Dluhosova J."/>
            <person name="Dluhos P."/>
            <person name="Patkova L."/>
            <person name="Nedelnik J."/>
            <person name="Repkova J."/>
        </authorList>
    </citation>
    <scope>NUCLEOTIDE SEQUENCE [LARGE SCALE GENOMIC DNA]</scope>
    <source>
        <strain evidence="2">cv. Tatra</strain>
        <tissue evidence="1">Young leaves</tissue>
    </source>
</reference>
<name>A0A2K3JWR0_TRIPR</name>
<comment type="caution">
    <text evidence="1">The sequence shown here is derived from an EMBL/GenBank/DDBJ whole genome shotgun (WGS) entry which is preliminary data.</text>
</comment>
<dbReference type="AlphaFoldDB" id="A0A2K3JWR0"/>
<dbReference type="EMBL" id="ASHM01078638">
    <property type="protein sequence ID" value="PNX58462.1"/>
    <property type="molecule type" value="Genomic_DNA"/>
</dbReference>
<evidence type="ECO:0000313" key="2">
    <source>
        <dbReference type="Proteomes" id="UP000236291"/>
    </source>
</evidence>
<dbReference type="Proteomes" id="UP000236291">
    <property type="component" value="Unassembled WGS sequence"/>
</dbReference>
<reference evidence="1 2" key="1">
    <citation type="journal article" date="2014" name="Am. J. Bot.">
        <title>Genome assembly and annotation for red clover (Trifolium pratense; Fabaceae).</title>
        <authorList>
            <person name="Istvanek J."/>
            <person name="Jaros M."/>
            <person name="Krenek A."/>
            <person name="Repkova J."/>
        </authorList>
    </citation>
    <scope>NUCLEOTIDE SEQUENCE [LARGE SCALE GENOMIC DNA]</scope>
    <source>
        <strain evidence="2">cv. Tatra</strain>
        <tissue evidence="1">Young leaves</tissue>
    </source>
</reference>
<gene>
    <name evidence="1" type="ORF">L195_g050922</name>
</gene>
<proteinExistence type="predicted"/>
<feature type="non-terminal residue" evidence="1">
    <location>
        <position position="1"/>
    </location>
</feature>
<accession>A0A2K3JWR0</accession>